<keyword evidence="1" id="KW-0812">Transmembrane</keyword>
<keyword evidence="3" id="KW-1185">Reference proteome</keyword>
<dbReference type="Proteomes" id="UP001487740">
    <property type="component" value="Unassembled WGS sequence"/>
</dbReference>
<reference evidence="2 3" key="1">
    <citation type="submission" date="2023-03" db="EMBL/GenBank/DDBJ databases">
        <title>High-quality genome of Scylla paramamosain provides insights in environmental adaptation.</title>
        <authorList>
            <person name="Zhang L."/>
        </authorList>
    </citation>
    <scope>NUCLEOTIDE SEQUENCE [LARGE SCALE GENOMIC DNA]</scope>
    <source>
        <strain evidence="2">LZ_2023a</strain>
        <tissue evidence="2">Muscle</tissue>
    </source>
</reference>
<sequence>MAMKKGTGCLKGSKGPTGHQYELTFPRQHTAQHNHHASTCLGAEYGDGSHLTPHLDTTPACYWRLISLDYLLPQQCVCCGSWWRWPRSSWLPCPLLLGTFPAAHHSLVHSHDHPHDPSHDHHFQAPSHGLTLGAEYRDGSRLTPHLDTTPACYWRLINLLPAAIDNCSSLNAAFVFVLVMRLLWFLVVLSVAVLAASPAAAKPLSPPYPGPGPFPPPGPYPIPLPYPPPGPPLPWPQPYPPPPPPPRGPEPWCRLTHHLDTTPACCRKLINLDTPITFSSLRHLDLLTLLNPRNASAVSPVGAGGGSPGCLARRCEAILPSNPTATAISQSITSPLVVLNQRYCRVSRLTHHLDTTPACCRKLINLDTPITFSSLRHLDLLTLLNVRVP</sequence>
<keyword evidence="1" id="KW-1133">Transmembrane helix</keyword>
<keyword evidence="1" id="KW-0472">Membrane</keyword>
<gene>
    <name evidence="2" type="ORF">O3P69_007562</name>
</gene>
<protein>
    <submittedName>
        <fullName evidence="2">Uncharacterized protein</fullName>
    </submittedName>
</protein>
<dbReference type="EMBL" id="JARAKH010000004">
    <property type="protein sequence ID" value="KAK8404327.1"/>
    <property type="molecule type" value="Genomic_DNA"/>
</dbReference>
<evidence type="ECO:0000313" key="2">
    <source>
        <dbReference type="EMBL" id="KAK8404327.1"/>
    </source>
</evidence>
<name>A0AAW0V157_SCYPA</name>
<evidence type="ECO:0000256" key="1">
    <source>
        <dbReference type="SAM" id="Phobius"/>
    </source>
</evidence>
<organism evidence="2 3">
    <name type="scientific">Scylla paramamosain</name>
    <name type="common">Mud crab</name>
    <dbReference type="NCBI Taxonomy" id="85552"/>
    <lineage>
        <taxon>Eukaryota</taxon>
        <taxon>Metazoa</taxon>
        <taxon>Ecdysozoa</taxon>
        <taxon>Arthropoda</taxon>
        <taxon>Crustacea</taxon>
        <taxon>Multicrustacea</taxon>
        <taxon>Malacostraca</taxon>
        <taxon>Eumalacostraca</taxon>
        <taxon>Eucarida</taxon>
        <taxon>Decapoda</taxon>
        <taxon>Pleocyemata</taxon>
        <taxon>Brachyura</taxon>
        <taxon>Eubrachyura</taxon>
        <taxon>Portunoidea</taxon>
        <taxon>Portunidae</taxon>
        <taxon>Portuninae</taxon>
        <taxon>Scylla</taxon>
    </lineage>
</organism>
<comment type="caution">
    <text evidence="2">The sequence shown here is derived from an EMBL/GenBank/DDBJ whole genome shotgun (WGS) entry which is preliminary data.</text>
</comment>
<proteinExistence type="predicted"/>
<dbReference type="AlphaFoldDB" id="A0AAW0V157"/>
<feature type="transmembrane region" description="Helical" evidence="1">
    <location>
        <begin position="173"/>
        <end position="196"/>
    </location>
</feature>
<evidence type="ECO:0000313" key="3">
    <source>
        <dbReference type="Proteomes" id="UP001487740"/>
    </source>
</evidence>
<accession>A0AAW0V157</accession>